<keyword evidence="1" id="KW-0812">Transmembrane</keyword>
<gene>
    <name evidence="2" type="ORF">BJY01DRAFT_184002</name>
</gene>
<evidence type="ECO:0000313" key="2">
    <source>
        <dbReference type="EMBL" id="KAL2845047.1"/>
    </source>
</evidence>
<protein>
    <submittedName>
        <fullName evidence="2">Uncharacterized protein</fullName>
    </submittedName>
</protein>
<reference evidence="2 3" key="1">
    <citation type="submission" date="2024-07" db="EMBL/GenBank/DDBJ databases">
        <title>Section-level genome sequencing and comparative genomics of Aspergillus sections Usti and Cavernicolus.</title>
        <authorList>
            <consortium name="Lawrence Berkeley National Laboratory"/>
            <person name="Nybo J.L."/>
            <person name="Vesth T.C."/>
            <person name="Theobald S."/>
            <person name="Frisvad J.C."/>
            <person name="Larsen T.O."/>
            <person name="Kjaerboelling I."/>
            <person name="Rothschild-Mancinelli K."/>
            <person name="Lyhne E.K."/>
            <person name="Kogle M.E."/>
            <person name="Barry K."/>
            <person name="Clum A."/>
            <person name="Na H."/>
            <person name="Ledsgaard L."/>
            <person name="Lin J."/>
            <person name="Lipzen A."/>
            <person name="Kuo A."/>
            <person name="Riley R."/>
            <person name="Mondo S."/>
            <person name="Labutti K."/>
            <person name="Haridas S."/>
            <person name="Pangalinan J."/>
            <person name="Salamov A.A."/>
            <person name="Simmons B.A."/>
            <person name="Magnuson J.K."/>
            <person name="Chen J."/>
            <person name="Drula E."/>
            <person name="Henrissat B."/>
            <person name="Wiebenga A."/>
            <person name="Lubbers R.J."/>
            <person name="Gomes A.C."/>
            <person name="Makela M.R."/>
            <person name="Stajich J."/>
            <person name="Grigoriev I.V."/>
            <person name="Mortensen U.H."/>
            <person name="De Vries R.P."/>
            <person name="Baker S.E."/>
            <person name="Andersen M.R."/>
        </authorList>
    </citation>
    <scope>NUCLEOTIDE SEQUENCE [LARGE SCALE GENOMIC DNA]</scope>
    <source>
        <strain evidence="2 3">CBS 123904</strain>
    </source>
</reference>
<keyword evidence="1" id="KW-1133">Transmembrane helix</keyword>
<accession>A0ABR4JYA8</accession>
<keyword evidence="1" id="KW-0472">Membrane</keyword>
<sequence>MCLCPCSCLCYLSLLTFFSIPLYTLSPAHPAQYEVQKDDQSIAYPAAHGFFFDLSLTLPFIVVQI</sequence>
<keyword evidence="3" id="KW-1185">Reference proteome</keyword>
<organism evidence="2 3">
    <name type="scientific">Aspergillus pseudoustus</name>
    <dbReference type="NCBI Taxonomy" id="1810923"/>
    <lineage>
        <taxon>Eukaryota</taxon>
        <taxon>Fungi</taxon>
        <taxon>Dikarya</taxon>
        <taxon>Ascomycota</taxon>
        <taxon>Pezizomycotina</taxon>
        <taxon>Eurotiomycetes</taxon>
        <taxon>Eurotiomycetidae</taxon>
        <taxon>Eurotiales</taxon>
        <taxon>Aspergillaceae</taxon>
        <taxon>Aspergillus</taxon>
        <taxon>Aspergillus subgen. Nidulantes</taxon>
    </lineage>
</organism>
<dbReference type="Proteomes" id="UP001610446">
    <property type="component" value="Unassembled WGS sequence"/>
</dbReference>
<name>A0ABR4JYA8_9EURO</name>
<feature type="transmembrane region" description="Helical" evidence="1">
    <location>
        <begin position="46"/>
        <end position="63"/>
    </location>
</feature>
<comment type="caution">
    <text evidence="2">The sequence shown here is derived from an EMBL/GenBank/DDBJ whole genome shotgun (WGS) entry which is preliminary data.</text>
</comment>
<dbReference type="EMBL" id="JBFXLU010000075">
    <property type="protein sequence ID" value="KAL2845047.1"/>
    <property type="molecule type" value="Genomic_DNA"/>
</dbReference>
<evidence type="ECO:0000256" key="1">
    <source>
        <dbReference type="SAM" id="Phobius"/>
    </source>
</evidence>
<evidence type="ECO:0000313" key="3">
    <source>
        <dbReference type="Proteomes" id="UP001610446"/>
    </source>
</evidence>
<proteinExistence type="predicted"/>